<reference evidence="2" key="1">
    <citation type="submission" date="2022-11" db="EMBL/GenBank/DDBJ databases">
        <authorList>
            <person name="Kikuchi T."/>
        </authorList>
    </citation>
    <scope>NUCLEOTIDE SEQUENCE</scope>
    <source>
        <strain evidence="2">PS1010</strain>
    </source>
</reference>
<feature type="transmembrane region" description="Helical" evidence="1">
    <location>
        <begin position="155"/>
        <end position="175"/>
    </location>
</feature>
<evidence type="ECO:0000256" key="1">
    <source>
        <dbReference type="SAM" id="Phobius"/>
    </source>
</evidence>
<evidence type="ECO:0000313" key="2">
    <source>
        <dbReference type="EMBL" id="CAI5451878.1"/>
    </source>
</evidence>
<accession>A0A9P1ITK3</accession>
<keyword evidence="1" id="KW-0472">Membrane</keyword>
<feature type="transmembrane region" description="Helical" evidence="1">
    <location>
        <begin position="37"/>
        <end position="58"/>
    </location>
</feature>
<protein>
    <recommendedName>
        <fullName evidence="4">Serpentine Receptor, class H</fullName>
    </recommendedName>
</protein>
<feature type="transmembrane region" description="Helical" evidence="1">
    <location>
        <begin position="70"/>
        <end position="95"/>
    </location>
</feature>
<dbReference type="Proteomes" id="UP001152747">
    <property type="component" value="Unassembled WGS sequence"/>
</dbReference>
<comment type="caution">
    <text evidence="2">The sequence shown here is derived from an EMBL/GenBank/DDBJ whole genome shotgun (WGS) entry which is preliminary data.</text>
</comment>
<dbReference type="PANTHER" id="PTHR46891:SF7">
    <property type="entry name" value="SERPENTINE RECEPTOR, CLASS H"/>
    <property type="match status" value="1"/>
</dbReference>
<dbReference type="InterPro" id="IPR019422">
    <property type="entry name" value="7TM_GPCR_serpentine_rcpt_Srh"/>
</dbReference>
<evidence type="ECO:0000313" key="3">
    <source>
        <dbReference type="Proteomes" id="UP001152747"/>
    </source>
</evidence>
<keyword evidence="3" id="KW-1185">Reference proteome</keyword>
<evidence type="ECO:0008006" key="4">
    <source>
        <dbReference type="Google" id="ProtNLM"/>
    </source>
</evidence>
<gene>
    <name evidence="2" type="ORF">CAMP_LOCUS14515</name>
</gene>
<dbReference type="Pfam" id="PF10318">
    <property type="entry name" value="7TM_GPCR_Srh"/>
    <property type="match status" value="1"/>
</dbReference>
<dbReference type="EMBL" id="CANHGI010000005">
    <property type="protein sequence ID" value="CAI5451878.1"/>
    <property type="molecule type" value="Genomic_DNA"/>
</dbReference>
<name>A0A9P1ITK3_9PELO</name>
<proteinExistence type="predicted"/>
<dbReference type="AlphaFoldDB" id="A0A9P1ITK3"/>
<dbReference type="PANTHER" id="PTHR46891">
    <property type="entry name" value="SERPENTINE RECEPTOR, CLASS H-RELATED"/>
    <property type="match status" value="1"/>
</dbReference>
<feature type="transmembrane region" description="Helical" evidence="1">
    <location>
        <begin position="219"/>
        <end position="242"/>
    </location>
</feature>
<organism evidence="2 3">
    <name type="scientific">Caenorhabditis angaria</name>
    <dbReference type="NCBI Taxonomy" id="860376"/>
    <lineage>
        <taxon>Eukaryota</taxon>
        <taxon>Metazoa</taxon>
        <taxon>Ecdysozoa</taxon>
        <taxon>Nematoda</taxon>
        <taxon>Chromadorea</taxon>
        <taxon>Rhabditida</taxon>
        <taxon>Rhabditina</taxon>
        <taxon>Rhabditomorpha</taxon>
        <taxon>Rhabditoidea</taxon>
        <taxon>Rhabditidae</taxon>
        <taxon>Peloderinae</taxon>
        <taxon>Caenorhabditis</taxon>
    </lineage>
</organism>
<feature type="transmembrane region" description="Helical" evidence="1">
    <location>
        <begin position="263"/>
        <end position="291"/>
    </location>
</feature>
<feature type="transmembrane region" description="Helical" evidence="1">
    <location>
        <begin position="115"/>
        <end position="135"/>
    </location>
</feature>
<sequence>MGRYLEDTDHELNGLILSIDPSWDICSEEAPEPYRSIMHYSHILTIPIYILAIFLIIYKSPKALQSYRKYLLWHTMGNLIFEVFISLFMLPMTYLPYPVFRGTGLFKYFNFSGLFQFYLLVVLTCQTCFCIFEMFKYRFDVVGIENKKSRIVFKVLIFSLRFLTFLLPIFGFGTLPRCVKKQNIYKMNLRNHIQSIPLPIFCHGSILAPPLLDPVFTPLMIMISLIIGLTIIALPQVTKTILNRLDELSRQLSNRTIQLQKMLMISLFFQTTIHATMLSVPMSGFVYTVVFGMNKDWIAYCLILLISFHGSFSTIAMIFFTKPYRFAIQSFIRSRERETIIVPHIYTVRCNESIPL</sequence>
<dbReference type="OrthoDB" id="5824920at2759"/>
<feature type="transmembrane region" description="Helical" evidence="1">
    <location>
        <begin position="297"/>
        <end position="320"/>
    </location>
</feature>
<keyword evidence="1" id="KW-0812">Transmembrane</keyword>
<keyword evidence="1" id="KW-1133">Transmembrane helix</keyword>